<dbReference type="eggNOG" id="ENOG5033471">
    <property type="taxonomic scope" value="Bacteria"/>
</dbReference>
<gene>
    <name evidence="1" type="ordered locus">wcw_0847</name>
</gene>
<dbReference type="InterPro" id="IPR010261">
    <property type="entry name" value="Tir_chaperone"/>
</dbReference>
<protein>
    <submittedName>
        <fullName evidence="1">Putative type III secretion chaperone SycE</fullName>
    </submittedName>
</protein>
<sequence length="157" mass="17447">MVEDLFESLLQEMGKAMNIPDLHADSNNSCLIAFDTGIEVQIEPYERGEFLLIVCDLGEVPPGRYREDVFREALKSNGLPHPRPGIFAYSEQSNHLIFFGLLSLKELNGEKIASFMYPFMEKAAAWKNTLERGDVPLADTMTTSHAAAPGGLFGLRP</sequence>
<organism evidence="1 2">
    <name type="scientific">Waddlia chondrophila (strain ATCC VR-1470 / WSU 86-1044)</name>
    <dbReference type="NCBI Taxonomy" id="716544"/>
    <lineage>
        <taxon>Bacteria</taxon>
        <taxon>Pseudomonadati</taxon>
        <taxon>Chlamydiota</taxon>
        <taxon>Chlamydiia</taxon>
        <taxon>Parachlamydiales</taxon>
        <taxon>Waddliaceae</taxon>
        <taxon>Waddlia</taxon>
    </lineage>
</organism>
<evidence type="ECO:0000313" key="1">
    <source>
        <dbReference type="EMBL" id="ADI38213.1"/>
    </source>
</evidence>
<dbReference type="Gene3D" id="3.30.1460.10">
    <property type="match status" value="1"/>
</dbReference>
<accession>D6YVQ2</accession>
<dbReference type="CDD" id="cd17028">
    <property type="entry name" value="T3SC_IA_SycE_Scc1-like"/>
    <property type="match status" value="1"/>
</dbReference>
<dbReference type="HOGENOM" id="CLU_143536_0_0_0"/>
<keyword evidence="2" id="KW-1185">Reference proteome</keyword>
<dbReference type="AlphaFoldDB" id="D6YVQ2"/>
<reference evidence="1 2" key="1">
    <citation type="journal article" date="2010" name="PLoS ONE">
        <title>The Waddlia genome: a window into chlamydial biology.</title>
        <authorList>
            <person name="Bertelli C."/>
            <person name="Collyn F."/>
            <person name="Croxatto A."/>
            <person name="Ruckert C."/>
            <person name="Polkinghorne A."/>
            <person name="Kebbi-Beghdadi C."/>
            <person name="Goesmann A."/>
            <person name="Vaughan L."/>
            <person name="Greub G."/>
        </authorList>
    </citation>
    <scope>NUCLEOTIDE SEQUENCE [LARGE SCALE GENOMIC DNA]</scope>
    <source>
        <strain evidence="2">ATCC VR-1470 / WSU 86-1044</strain>
    </source>
</reference>
<name>D6YVQ2_WADCW</name>
<proteinExistence type="predicted"/>
<evidence type="ECO:0000313" key="2">
    <source>
        <dbReference type="Proteomes" id="UP000001505"/>
    </source>
</evidence>
<dbReference type="GO" id="GO:0030254">
    <property type="term" value="P:protein secretion by the type III secretion system"/>
    <property type="evidence" value="ECO:0007669"/>
    <property type="project" value="InterPro"/>
</dbReference>
<dbReference type="KEGG" id="wch:wcw_0847"/>
<dbReference type="EMBL" id="CP001928">
    <property type="protein sequence ID" value="ADI38213.1"/>
    <property type="molecule type" value="Genomic_DNA"/>
</dbReference>
<dbReference type="Pfam" id="PF05932">
    <property type="entry name" value="CesT"/>
    <property type="match status" value="1"/>
</dbReference>
<dbReference type="STRING" id="716544.wcw_0847"/>
<dbReference type="Proteomes" id="UP000001505">
    <property type="component" value="Chromosome"/>
</dbReference>
<dbReference type="RefSeq" id="WP_013181927.1">
    <property type="nucleotide sequence ID" value="NC_014225.1"/>
</dbReference>
<dbReference type="SUPFAM" id="SSF69635">
    <property type="entry name" value="Type III secretory system chaperone-like"/>
    <property type="match status" value="1"/>
</dbReference>
<dbReference type="OrthoDB" id="21388at2"/>